<feature type="compositionally biased region" description="Basic and acidic residues" evidence="1">
    <location>
        <begin position="132"/>
        <end position="147"/>
    </location>
</feature>
<feature type="compositionally biased region" description="Basic residues" evidence="1">
    <location>
        <begin position="12"/>
        <end position="23"/>
    </location>
</feature>
<comment type="caution">
    <text evidence="3">The sequence shown here is derived from an EMBL/GenBank/DDBJ whole genome shotgun (WGS) entry which is preliminary data.</text>
</comment>
<feature type="compositionally biased region" description="Polar residues" evidence="1">
    <location>
        <begin position="151"/>
        <end position="171"/>
    </location>
</feature>
<feature type="compositionally biased region" description="Low complexity" evidence="1">
    <location>
        <begin position="34"/>
        <end position="46"/>
    </location>
</feature>
<keyword evidence="2" id="KW-0472">Membrane</keyword>
<feature type="transmembrane region" description="Helical" evidence="2">
    <location>
        <begin position="98"/>
        <end position="125"/>
    </location>
</feature>
<evidence type="ECO:0000256" key="1">
    <source>
        <dbReference type="SAM" id="MobiDB-lite"/>
    </source>
</evidence>
<gene>
    <name evidence="3" type="ORF">V9T40_014798</name>
</gene>
<keyword evidence="4" id="KW-1185">Reference proteome</keyword>
<evidence type="ECO:0000313" key="3">
    <source>
        <dbReference type="EMBL" id="KAK7571194.1"/>
    </source>
</evidence>
<keyword evidence="2" id="KW-1133">Transmembrane helix</keyword>
<dbReference type="AlphaFoldDB" id="A0AAN9TH64"/>
<evidence type="ECO:0000256" key="2">
    <source>
        <dbReference type="SAM" id="Phobius"/>
    </source>
</evidence>
<feature type="region of interest" description="Disordered" evidence="1">
    <location>
        <begin position="1"/>
        <end position="46"/>
    </location>
</feature>
<keyword evidence="2" id="KW-0812">Transmembrane</keyword>
<dbReference type="Proteomes" id="UP001367676">
    <property type="component" value="Unassembled WGS sequence"/>
</dbReference>
<reference evidence="3 4" key="1">
    <citation type="submission" date="2024-03" db="EMBL/GenBank/DDBJ databases">
        <title>Adaptation during the transition from Ophiocordyceps entomopathogen to insect associate is accompanied by gene loss and intensified selection.</title>
        <authorList>
            <person name="Ward C.M."/>
            <person name="Onetto C.A."/>
            <person name="Borneman A.R."/>
        </authorList>
    </citation>
    <scope>NUCLEOTIDE SEQUENCE [LARGE SCALE GENOMIC DNA]</scope>
    <source>
        <strain evidence="3">AWRI1</strain>
        <tissue evidence="3">Single Adult Female</tissue>
    </source>
</reference>
<feature type="transmembrane region" description="Helical" evidence="2">
    <location>
        <begin position="64"/>
        <end position="86"/>
    </location>
</feature>
<protein>
    <submittedName>
        <fullName evidence="3">Uncharacterized protein</fullName>
    </submittedName>
</protein>
<evidence type="ECO:0000313" key="4">
    <source>
        <dbReference type="Proteomes" id="UP001367676"/>
    </source>
</evidence>
<sequence>MIGAMPAVAVRHERRRQEKRSKRPSLLYLQSTQSRSNSPSPVQSSPALYSPPQLEIYILGKISLLHVAVVTMLAGAVTLFVGLVQLKPGAEASQYRYVLIGSGLLCTLLGTILAVIRCCLLPWVARRRQQQRENRRQQRDHHHRQEEFLSPTVTNTSANDGHTTCQQQQEPPSKDALPSDPVGSSV</sequence>
<name>A0AAN9TH64_9HEMI</name>
<feature type="region of interest" description="Disordered" evidence="1">
    <location>
        <begin position="132"/>
        <end position="186"/>
    </location>
</feature>
<proteinExistence type="predicted"/>
<accession>A0AAN9TH64</accession>
<organism evidence="3 4">
    <name type="scientific">Parthenolecanium corni</name>
    <dbReference type="NCBI Taxonomy" id="536013"/>
    <lineage>
        <taxon>Eukaryota</taxon>
        <taxon>Metazoa</taxon>
        <taxon>Ecdysozoa</taxon>
        <taxon>Arthropoda</taxon>
        <taxon>Hexapoda</taxon>
        <taxon>Insecta</taxon>
        <taxon>Pterygota</taxon>
        <taxon>Neoptera</taxon>
        <taxon>Paraneoptera</taxon>
        <taxon>Hemiptera</taxon>
        <taxon>Sternorrhyncha</taxon>
        <taxon>Coccoidea</taxon>
        <taxon>Coccidae</taxon>
        <taxon>Parthenolecanium</taxon>
    </lineage>
</organism>
<dbReference type="EMBL" id="JBBCAQ010000041">
    <property type="protein sequence ID" value="KAK7571194.1"/>
    <property type="molecule type" value="Genomic_DNA"/>
</dbReference>